<comment type="caution">
    <text evidence="1">The sequence shown here is derived from an EMBL/GenBank/DDBJ whole genome shotgun (WGS) entry which is preliminary data.</text>
</comment>
<dbReference type="OrthoDB" id="6363363at2759"/>
<dbReference type="Proteomes" id="UP001165190">
    <property type="component" value="Unassembled WGS sequence"/>
</dbReference>
<name>A0A9W7HF18_HIBTR</name>
<evidence type="ECO:0000313" key="2">
    <source>
        <dbReference type="Proteomes" id="UP001165190"/>
    </source>
</evidence>
<reference evidence="1" key="1">
    <citation type="submission" date="2023-05" db="EMBL/GenBank/DDBJ databases">
        <title>Genome and transcriptome analyses reveal genes involved in the formation of fine ridges on petal epidermal cells in Hibiscus trionum.</title>
        <authorList>
            <person name="Koshimizu S."/>
            <person name="Masuda S."/>
            <person name="Ishii T."/>
            <person name="Shirasu K."/>
            <person name="Hoshino A."/>
            <person name="Arita M."/>
        </authorList>
    </citation>
    <scope>NUCLEOTIDE SEQUENCE</scope>
    <source>
        <strain evidence="1">Hamamatsu line</strain>
    </source>
</reference>
<organism evidence="1 2">
    <name type="scientific">Hibiscus trionum</name>
    <name type="common">Flower of an hour</name>
    <dbReference type="NCBI Taxonomy" id="183268"/>
    <lineage>
        <taxon>Eukaryota</taxon>
        <taxon>Viridiplantae</taxon>
        <taxon>Streptophyta</taxon>
        <taxon>Embryophyta</taxon>
        <taxon>Tracheophyta</taxon>
        <taxon>Spermatophyta</taxon>
        <taxon>Magnoliopsida</taxon>
        <taxon>eudicotyledons</taxon>
        <taxon>Gunneridae</taxon>
        <taxon>Pentapetalae</taxon>
        <taxon>rosids</taxon>
        <taxon>malvids</taxon>
        <taxon>Malvales</taxon>
        <taxon>Malvaceae</taxon>
        <taxon>Malvoideae</taxon>
        <taxon>Hibiscus</taxon>
    </lineage>
</organism>
<evidence type="ECO:0000313" key="1">
    <source>
        <dbReference type="EMBL" id="GMI76091.1"/>
    </source>
</evidence>
<protein>
    <submittedName>
        <fullName evidence="1">Uncharacterized protein</fullName>
    </submittedName>
</protein>
<dbReference type="AlphaFoldDB" id="A0A9W7HF18"/>
<keyword evidence="2" id="KW-1185">Reference proteome</keyword>
<sequence>MALQQERRDIISIYYTEDTTFSSGCTFYPYTVPFLLTAEVNNLDAADSSKAVATSPGYLRYPAPTVYLTNDRSNLTNELPLMSLLFMIWPSFARDNGRTSL</sequence>
<gene>
    <name evidence="1" type="ORF">HRI_001278400</name>
</gene>
<accession>A0A9W7HF18</accession>
<proteinExistence type="predicted"/>
<dbReference type="EMBL" id="BSYR01000012">
    <property type="protein sequence ID" value="GMI76091.1"/>
    <property type="molecule type" value="Genomic_DNA"/>
</dbReference>